<dbReference type="Pfam" id="PF05751">
    <property type="entry name" value="FixH"/>
    <property type="match status" value="1"/>
</dbReference>
<evidence type="ECO:0000313" key="3">
    <source>
        <dbReference type="EMBL" id="MFA1772519.1"/>
    </source>
</evidence>
<name>A0A5M8QT57_9BACT</name>
<sequence length="157" mass="17900">MATPTTFIQTKQRSLLPYLIIMVFVFFASYIGFMVYSAMQSDVNLVSQEYYAEELAYAQRMQQMTQARALEQPIHVMPVPAAEQLVIRFPVELANATGTVHLFRPSDGKLDVIVPLQLNAEGLQLLSTATLKKGRWRVQLMVQKDGKEYYHVQEVTL</sequence>
<organism evidence="2 4">
    <name type="scientific">Rufibacter glacialis</name>
    <dbReference type="NCBI Taxonomy" id="1259555"/>
    <lineage>
        <taxon>Bacteria</taxon>
        <taxon>Pseudomonadati</taxon>
        <taxon>Bacteroidota</taxon>
        <taxon>Cytophagia</taxon>
        <taxon>Cytophagales</taxon>
        <taxon>Hymenobacteraceae</taxon>
        <taxon>Rufibacter</taxon>
    </lineage>
</organism>
<dbReference type="Proteomes" id="UP001570846">
    <property type="component" value="Unassembled WGS sequence"/>
</dbReference>
<evidence type="ECO:0000313" key="4">
    <source>
        <dbReference type="Proteomes" id="UP000323866"/>
    </source>
</evidence>
<dbReference type="EMBL" id="JBGOGF010000008">
    <property type="protein sequence ID" value="MFA1772519.1"/>
    <property type="molecule type" value="Genomic_DNA"/>
</dbReference>
<reference evidence="3 5" key="3">
    <citation type="submission" date="2024-08" db="EMBL/GenBank/DDBJ databases">
        <authorList>
            <person name="Wei W."/>
        </authorList>
    </citation>
    <scope>NUCLEOTIDE SEQUENCE [LARGE SCALE GENOMIC DNA]</scope>
    <source>
        <strain evidence="3 5">XU2</strain>
    </source>
</reference>
<accession>A0A5M8QT57</accession>
<proteinExistence type="predicted"/>
<evidence type="ECO:0000256" key="1">
    <source>
        <dbReference type="SAM" id="Phobius"/>
    </source>
</evidence>
<dbReference type="OrthoDB" id="1493774at2"/>
<evidence type="ECO:0000313" key="2">
    <source>
        <dbReference type="EMBL" id="KAA6437816.1"/>
    </source>
</evidence>
<reference evidence="2 4" key="1">
    <citation type="submission" date="2019-07" db="EMBL/GenBank/DDBJ databases">
        <authorList>
            <person name="Qu J.-H."/>
        </authorList>
    </citation>
    <scope>NUCLEOTIDE SEQUENCE [LARGE SCALE GENOMIC DNA]</scope>
    <source>
        <strain evidence="2 4">MDT1-10-3</strain>
    </source>
</reference>
<keyword evidence="1" id="KW-0812">Transmembrane</keyword>
<dbReference type="InterPro" id="IPR008620">
    <property type="entry name" value="FixH"/>
</dbReference>
<keyword evidence="1" id="KW-0472">Membrane</keyword>
<evidence type="ECO:0000313" key="5">
    <source>
        <dbReference type="Proteomes" id="UP001570846"/>
    </source>
</evidence>
<dbReference type="AlphaFoldDB" id="A0A5M8QT57"/>
<keyword evidence="5" id="KW-1185">Reference proteome</keyword>
<dbReference type="Proteomes" id="UP000323866">
    <property type="component" value="Unassembled WGS sequence"/>
</dbReference>
<comment type="caution">
    <text evidence="2">The sequence shown here is derived from an EMBL/GenBank/DDBJ whole genome shotgun (WGS) entry which is preliminary data.</text>
</comment>
<dbReference type="RefSeq" id="WP_149097436.1">
    <property type="nucleotide sequence ID" value="NZ_BMMG01000001.1"/>
</dbReference>
<protein>
    <submittedName>
        <fullName evidence="3">FixH family protein</fullName>
    </submittedName>
</protein>
<reference evidence="2 4" key="2">
    <citation type="submission" date="2019-09" db="EMBL/GenBank/DDBJ databases">
        <title>A bacterium isolated from glacier soil.</title>
        <authorList>
            <person name="Liu Q."/>
        </authorList>
    </citation>
    <scope>NUCLEOTIDE SEQUENCE [LARGE SCALE GENOMIC DNA]</scope>
    <source>
        <strain evidence="2 4">MDT1-10-3</strain>
    </source>
</reference>
<dbReference type="EMBL" id="VKKZ01000010">
    <property type="protein sequence ID" value="KAA6437816.1"/>
    <property type="molecule type" value="Genomic_DNA"/>
</dbReference>
<feature type="transmembrane region" description="Helical" evidence="1">
    <location>
        <begin position="15"/>
        <end position="39"/>
    </location>
</feature>
<gene>
    <name evidence="3" type="ORF">ACD591_14555</name>
    <name evidence="2" type="ORF">FOE74_04770</name>
</gene>
<keyword evidence="1" id="KW-1133">Transmembrane helix</keyword>